<evidence type="ECO:0000256" key="1">
    <source>
        <dbReference type="SAM" id="MobiDB-lite"/>
    </source>
</evidence>
<evidence type="ECO:0000313" key="2">
    <source>
        <dbReference type="EMBL" id="KAK3385939.1"/>
    </source>
</evidence>
<feature type="region of interest" description="Disordered" evidence="1">
    <location>
        <begin position="53"/>
        <end position="77"/>
    </location>
</feature>
<feature type="compositionally biased region" description="Basic and acidic residues" evidence="1">
    <location>
        <begin position="378"/>
        <end position="393"/>
    </location>
</feature>
<feature type="compositionally biased region" description="Low complexity" evidence="1">
    <location>
        <begin position="168"/>
        <end position="178"/>
    </location>
</feature>
<sequence length="469" mass="49974">MTITGMLRARAGPLLFASAIGGGLWWQTAGGKQQPASRAYADPSKSMHISETLQSLSSQGGPHARKTQHIDHDPKDTKIYSVSPDAATKKNVDKVRWDVSEHGRDGKQNWNIPESSSSFRGSRILTSERMRDKASSAVDELKDNASSATESMKNKASSATESMKNTINNNNNNNNNNNIGTRDDYYDTLEKYRDAREYEIPARHAINSVKDTLGGRVGSNSSTRSRNESAGRYDGTEGGVMDRTAGSMAEDMKDRASSASEGIKRRASSTAESIKDSASSTAQGMKERASSAAEGMMDSASSAAQGMRQRAGSAADGFKDTANSATESVKDTFPGTSLGRRPGMDSDRAAGSLDRTAGSITDGIKDKATSVKETAASAKDKISDKMTMKREPGIDSTRAAGSLDRTAGLITEGIKETATSAKDKISSAVGIGSHRDQGSHGDRMGNREDDDLLVKKTTITTTTKKAKDN</sequence>
<feature type="region of interest" description="Disordered" evidence="1">
    <location>
        <begin position="130"/>
        <end position="182"/>
    </location>
</feature>
<protein>
    <submittedName>
        <fullName evidence="2">Uncharacterized protein</fullName>
    </submittedName>
</protein>
<feature type="region of interest" description="Disordered" evidence="1">
    <location>
        <begin position="211"/>
        <end position="400"/>
    </location>
</feature>
<feature type="compositionally biased region" description="Polar residues" evidence="1">
    <location>
        <begin position="144"/>
        <end position="167"/>
    </location>
</feature>
<dbReference type="EMBL" id="JAULSW010000004">
    <property type="protein sequence ID" value="KAK3385939.1"/>
    <property type="molecule type" value="Genomic_DNA"/>
</dbReference>
<dbReference type="PANTHER" id="PTHR47372:SF11">
    <property type="entry name" value="RE19971P"/>
    <property type="match status" value="1"/>
</dbReference>
<feature type="compositionally biased region" description="Basic and acidic residues" evidence="1">
    <location>
        <begin position="130"/>
        <end position="143"/>
    </location>
</feature>
<feature type="compositionally biased region" description="Basic and acidic residues" evidence="1">
    <location>
        <begin position="225"/>
        <end position="235"/>
    </location>
</feature>
<keyword evidence="3" id="KW-1185">Reference proteome</keyword>
<reference evidence="2" key="1">
    <citation type="journal article" date="2023" name="Mol. Phylogenet. Evol.">
        <title>Genome-scale phylogeny and comparative genomics of the fungal order Sordariales.</title>
        <authorList>
            <person name="Hensen N."/>
            <person name="Bonometti L."/>
            <person name="Westerberg I."/>
            <person name="Brannstrom I.O."/>
            <person name="Guillou S."/>
            <person name="Cros-Aarteil S."/>
            <person name="Calhoun S."/>
            <person name="Haridas S."/>
            <person name="Kuo A."/>
            <person name="Mondo S."/>
            <person name="Pangilinan J."/>
            <person name="Riley R."/>
            <person name="LaButti K."/>
            <person name="Andreopoulos B."/>
            <person name="Lipzen A."/>
            <person name="Chen C."/>
            <person name="Yan M."/>
            <person name="Daum C."/>
            <person name="Ng V."/>
            <person name="Clum A."/>
            <person name="Steindorff A."/>
            <person name="Ohm R.A."/>
            <person name="Martin F."/>
            <person name="Silar P."/>
            <person name="Natvig D.O."/>
            <person name="Lalanne C."/>
            <person name="Gautier V."/>
            <person name="Ament-Velasquez S.L."/>
            <person name="Kruys A."/>
            <person name="Hutchinson M.I."/>
            <person name="Powell A.J."/>
            <person name="Barry K."/>
            <person name="Miller A.N."/>
            <person name="Grigoriev I.V."/>
            <person name="Debuchy R."/>
            <person name="Gladieux P."/>
            <person name="Hiltunen Thoren M."/>
            <person name="Johannesson H."/>
        </authorList>
    </citation>
    <scope>NUCLEOTIDE SEQUENCE</scope>
    <source>
        <strain evidence="2">CBS 232.78</strain>
    </source>
</reference>
<organism evidence="2 3">
    <name type="scientific">Podospora didyma</name>
    <dbReference type="NCBI Taxonomy" id="330526"/>
    <lineage>
        <taxon>Eukaryota</taxon>
        <taxon>Fungi</taxon>
        <taxon>Dikarya</taxon>
        <taxon>Ascomycota</taxon>
        <taxon>Pezizomycotina</taxon>
        <taxon>Sordariomycetes</taxon>
        <taxon>Sordariomycetidae</taxon>
        <taxon>Sordariales</taxon>
        <taxon>Podosporaceae</taxon>
        <taxon>Podospora</taxon>
    </lineage>
</organism>
<dbReference type="Proteomes" id="UP001285441">
    <property type="component" value="Unassembled WGS sequence"/>
</dbReference>
<feature type="compositionally biased region" description="Basic and acidic residues" evidence="1">
    <location>
        <begin position="433"/>
        <end position="447"/>
    </location>
</feature>
<dbReference type="AlphaFoldDB" id="A0AAE0NQS7"/>
<gene>
    <name evidence="2" type="ORF">B0H63DRAFT_560425</name>
</gene>
<feature type="region of interest" description="Disordered" evidence="1">
    <location>
        <begin position="418"/>
        <end position="469"/>
    </location>
</feature>
<feature type="compositionally biased region" description="Polar residues" evidence="1">
    <location>
        <begin position="268"/>
        <end position="283"/>
    </location>
</feature>
<accession>A0AAE0NQS7</accession>
<dbReference type="PANTHER" id="PTHR47372">
    <property type="entry name" value="DAUER UP-REGULATED-RELATED"/>
    <property type="match status" value="1"/>
</dbReference>
<dbReference type="Gene3D" id="1.20.120.20">
    <property type="entry name" value="Apolipoprotein"/>
    <property type="match status" value="1"/>
</dbReference>
<evidence type="ECO:0000313" key="3">
    <source>
        <dbReference type="Proteomes" id="UP001285441"/>
    </source>
</evidence>
<comment type="caution">
    <text evidence="2">The sequence shown here is derived from an EMBL/GenBank/DDBJ whole genome shotgun (WGS) entry which is preliminary data.</text>
</comment>
<reference evidence="2" key="2">
    <citation type="submission" date="2023-06" db="EMBL/GenBank/DDBJ databases">
        <authorList>
            <consortium name="Lawrence Berkeley National Laboratory"/>
            <person name="Haridas S."/>
            <person name="Hensen N."/>
            <person name="Bonometti L."/>
            <person name="Westerberg I."/>
            <person name="Brannstrom I.O."/>
            <person name="Guillou S."/>
            <person name="Cros-Aarteil S."/>
            <person name="Calhoun S."/>
            <person name="Kuo A."/>
            <person name="Mondo S."/>
            <person name="Pangilinan J."/>
            <person name="Riley R."/>
            <person name="LaButti K."/>
            <person name="Andreopoulos B."/>
            <person name="Lipzen A."/>
            <person name="Chen C."/>
            <person name="Yanf M."/>
            <person name="Daum C."/>
            <person name="Ng V."/>
            <person name="Clum A."/>
            <person name="Steindorff A."/>
            <person name="Ohm R."/>
            <person name="Martin F."/>
            <person name="Silar P."/>
            <person name="Natvig D."/>
            <person name="Lalanne C."/>
            <person name="Gautier V."/>
            <person name="Ament-velasquez S.L."/>
            <person name="Kruys A."/>
            <person name="Hutchinson M.I."/>
            <person name="Powell A.J."/>
            <person name="Barry K."/>
            <person name="Miller A.N."/>
            <person name="Grigoriev I.V."/>
            <person name="Debuchy R."/>
            <person name="Gladieux P."/>
            <person name="Thoren M.H."/>
            <person name="Johannesson H."/>
        </authorList>
    </citation>
    <scope>NUCLEOTIDE SEQUENCE</scope>
    <source>
        <strain evidence="2">CBS 232.78</strain>
    </source>
</reference>
<dbReference type="SUPFAM" id="SSF58113">
    <property type="entry name" value="Apolipoprotein A-I"/>
    <property type="match status" value="1"/>
</dbReference>
<feature type="compositionally biased region" description="Basic and acidic residues" evidence="1">
    <location>
        <begin position="68"/>
        <end position="77"/>
    </location>
</feature>
<name>A0AAE0NQS7_9PEZI</name>
<proteinExistence type="predicted"/>